<keyword evidence="2" id="KW-1185">Reference proteome</keyword>
<evidence type="ECO:0000313" key="2">
    <source>
        <dbReference type="Proteomes" id="UP000729357"/>
    </source>
</evidence>
<evidence type="ECO:0000313" key="1">
    <source>
        <dbReference type="EMBL" id="KAG9981303.1"/>
    </source>
</evidence>
<dbReference type="Proteomes" id="UP000729357">
    <property type="component" value="Unassembled WGS sequence"/>
</dbReference>
<protein>
    <submittedName>
        <fullName evidence="1">Uncharacterized protein</fullName>
    </submittedName>
</protein>
<dbReference type="EMBL" id="JAHFXS010000869">
    <property type="protein sequence ID" value="KAG9981303.1"/>
    <property type="molecule type" value="Genomic_DNA"/>
</dbReference>
<reference evidence="1" key="2">
    <citation type="submission" date="2021-08" db="EMBL/GenBank/DDBJ databases">
        <authorList>
            <person name="Gostincar C."/>
            <person name="Sun X."/>
            <person name="Song Z."/>
            <person name="Gunde-Cimerman N."/>
        </authorList>
    </citation>
    <scope>NUCLEOTIDE SEQUENCE</scope>
    <source>
        <strain evidence="1">EXF-9298</strain>
    </source>
</reference>
<sequence>MLDFSTWYGRPANQINISDWGLVITVNLKCFIEFHSDFEDKEFSLEAQIDPIKDASMNMTDPKPMWMISPTAGHASKWAQVLMLVFWKETIATMMNQTVTLTEFEDPLPQHNLTHGYVQLDRTLGRWESMQDDHYFEKASWVFFDAAKNEKYVGSIGALNGTDFPDLNTESYAHSSTWPRVWSPADRLAKAVLSAVHIDLGLHSEPQTSMVSDADTLRYWSANLSTIAEQSSIYLGISNMGADVNVTNYDAQQQLPIGTEYQLGTLPDLAGDESSRAVINTTYVCQQPQLKPPFNIFISILVADLVFLRTAWTLYNFTVGYYLKSRQPDANICDGCLARKREDDAQVEGEETTRDNKSHGFDGHTIELDYLEPPSSTHVKKTKAALRVC</sequence>
<gene>
    <name evidence="1" type="ORF">KCU98_g7552</name>
</gene>
<dbReference type="AlphaFoldDB" id="A0A9P8FQR9"/>
<reference evidence="1" key="1">
    <citation type="journal article" date="2021" name="J Fungi (Basel)">
        <title>Virulence traits and population genomics of the black yeast Aureobasidium melanogenum.</title>
        <authorList>
            <person name="Cernosa A."/>
            <person name="Sun X."/>
            <person name="Gostincar C."/>
            <person name="Fang C."/>
            <person name="Gunde-Cimerman N."/>
            <person name="Song Z."/>
        </authorList>
    </citation>
    <scope>NUCLEOTIDE SEQUENCE</scope>
    <source>
        <strain evidence="1">EXF-9298</strain>
    </source>
</reference>
<feature type="non-terminal residue" evidence="1">
    <location>
        <position position="389"/>
    </location>
</feature>
<name>A0A9P8FQR9_AURME</name>
<accession>A0A9P8FQR9</accession>
<comment type="caution">
    <text evidence="1">The sequence shown here is derived from an EMBL/GenBank/DDBJ whole genome shotgun (WGS) entry which is preliminary data.</text>
</comment>
<organism evidence="1 2">
    <name type="scientific">Aureobasidium melanogenum</name>
    <name type="common">Aureobasidium pullulans var. melanogenum</name>
    <dbReference type="NCBI Taxonomy" id="46634"/>
    <lineage>
        <taxon>Eukaryota</taxon>
        <taxon>Fungi</taxon>
        <taxon>Dikarya</taxon>
        <taxon>Ascomycota</taxon>
        <taxon>Pezizomycotina</taxon>
        <taxon>Dothideomycetes</taxon>
        <taxon>Dothideomycetidae</taxon>
        <taxon>Dothideales</taxon>
        <taxon>Saccotheciaceae</taxon>
        <taxon>Aureobasidium</taxon>
    </lineage>
</organism>
<proteinExistence type="predicted"/>